<geneLocation type="chloroplast" evidence="3"/>
<feature type="transmembrane region" description="Helical" evidence="1">
    <location>
        <begin position="320"/>
        <end position="341"/>
    </location>
</feature>
<keyword evidence="1" id="KW-0472">Membrane</keyword>
<gene>
    <name evidence="3" type="primary">ycf90</name>
</gene>
<reference evidence="3" key="1">
    <citation type="journal article" date="2019" name="Mitochondrial DNA Part B Resour">
        <title>Characterization of the complete plastid genome of Fragilariopsis cylindrus.</title>
        <authorList>
            <person name="Zheng Z."/>
            <person name="Chen H."/>
            <person name="Du N."/>
        </authorList>
    </citation>
    <scope>NUCLEOTIDE SEQUENCE</scope>
</reference>
<proteinExistence type="predicted"/>
<sequence>MLYSLRLLLFLINIDQTTVSNWFNINLNNETIFDTSQNVNSDDSIYKSIEYIKSLTNNLWEKVQDGLELTDIENVIFFLIFVRFIILIFRYNLKTSTYITFIGMFAGYLWYRHLIDLITMYSQALIKIPYLQKLGVNAIELEASSEALIDTDVTLGSEVHWYNPGKLLYYAFTKGIIQTEPDTGLQYYIDPISMAISNLSEKNQARVLPYYYNTYNIIIPRFLETVSEFWQQLSGVAAYAVITRIGKRYCPYLVRWHWTFLLIIGFLEQIVIFFLFRIMYFQQAVIEPKLVYTVVTQAAGNRTVSVNVPTDPGLLMQFNFLNVVLIFFIVLHLGSILFGLFHAVCGQYFYFPFLVENTELHIGPRTKNSVYSGGQTAWQDEKRVNAYERKFTKLWYGWFGSGTSENWVISPLKQFLITNIKKFLGLFKR</sequence>
<feature type="transmembrane region" description="Helical" evidence="1">
    <location>
        <begin position="95"/>
        <end position="111"/>
    </location>
</feature>
<dbReference type="RefSeq" id="YP_009711905.1">
    <property type="nucleotide sequence ID" value="NC_045244.1"/>
</dbReference>
<organism evidence="3">
    <name type="scientific">Fragilariopsis cylindrus</name>
    <dbReference type="NCBI Taxonomy" id="186039"/>
    <lineage>
        <taxon>Eukaryota</taxon>
        <taxon>Sar</taxon>
        <taxon>Stramenopiles</taxon>
        <taxon>Ochrophyta</taxon>
        <taxon>Bacillariophyta</taxon>
        <taxon>Bacillariophyceae</taxon>
        <taxon>Bacillariophycidae</taxon>
        <taxon>Bacillariales</taxon>
        <taxon>Bacillariaceae</taxon>
        <taxon>Fragilariopsis</taxon>
    </lineage>
</organism>
<evidence type="ECO:0000313" key="3">
    <source>
        <dbReference type="EMBL" id="QGA73641.1"/>
    </source>
</evidence>
<keyword evidence="1" id="KW-0812">Transmembrane</keyword>
<accession>A0A5Q0TZT5</accession>
<protein>
    <submittedName>
        <fullName evidence="3">Uncharacterized protein</fullName>
    </submittedName>
</protein>
<dbReference type="EMBL" id="MK217824">
    <property type="protein sequence ID" value="QGA73641.1"/>
    <property type="molecule type" value="Genomic_DNA"/>
</dbReference>
<dbReference type="Pfam" id="PF17088">
    <property type="entry name" value="YCF90"/>
    <property type="match status" value="1"/>
</dbReference>
<keyword evidence="3" id="KW-0150">Chloroplast</keyword>
<feature type="transmembrane region" description="Helical" evidence="1">
    <location>
        <begin position="258"/>
        <end position="280"/>
    </location>
</feature>
<dbReference type="AlphaFoldDB" id="A0A5Q0TZT5"/>
<evidence type="ECO:0000256" key="1">
    <source>
        <dbReference type="SAM" id="Phobius"/>
    </source>
</evidence>
<evidence type="ECO:0000256" key="2">
    <source>
        <dbReference type="SAM" id="SignalP"/>
    </source>
</evidence>
<dbReference type="GeneID" id="42889526"/>
<feature type="chain" id="PRO_5024396673" evidence="2">
    <location>
        <begin position="21"/>
        <end position="429"/>
    </location>
</feature>
<keyword evidence="2" id="KW-0732">Signal</keyword>
<keyword evidence="1" id="KW-1133">Transmembrane helix</keyword>
<name>A0A5Q0TZT5_9STRA</name>
<dbReference type="InterPro" id="IPR031383">
    <property type="entry name" value="Ycf90"/>
</dbReference>
<keyword evidence="3" id="KW-0934">Plastid</keyword>
<feature type="signal peptide" evidence="2">
    <location>
        <begin position="1"/>
        <end position="20"/>
    </location>
</feature>